<keyword evidence="8 13" id="KW-1133">Transmembrane helix</keyword>
<dbReference type="GO" id="GO:0015078">
    <property type="term" value="F:proton transmembrane transporter activity"/>
    <property type="evidence" value="ECO:0007669"/>
    <property type="project" value="InterPro"/>
</dbReference>
<gene>
    <name evidence="14" type="primary">atp8</name>
</gene>
<reference evidence="14" key="1">
    <citation type="submission" date="2021-06" db="EMBL/GenBank/DDBJ databases">
        <authorList>
            <person name="Peng M."/>
            <person name="Chen X."/>
            <person name="Zeng D."/>
            <person name="Yang C."/>
            <person name="Zhu W."/>
            <person name="Pan C."/>
        </authorList>
    </citation>
    <scope>NUCLEOTIDE SEQUENCE</scope>
    <source>
        <strain evidence="14">X1</strain>
    </source>
</reference>
<keyword evidence="7 12" id="KW-0375">Hydrogen ion transport</keyword>
<evidence type="ECO:0000256" key="5">
    <source>
        <dbReference type="ARBA" id="ARBA00022547"/>
    </source>
</evidence>
<geneLocation type="mitochondrion" evidence="14"/>
<dbReference type="InterPro" id="IPR001421">
    <property type="entry name" value="ATP8_metazoa"/>
</dbReference>
<keyword evidence="9 12" id="KW-0406">Ion transport</keyword>
<keyword evidence="5 12" id="KW-0138">CF(0)</keyword>
<evidence type="ECO:0000256" key="2">
    <source>
        <dbReference type="ARBA" id="ARBA00008892"/>
    </source>
</evidence>
<evidence type="ECO:0000256" key="1">
    <source>
        <dbReference type="ARBA" id="ARBA00004304"/>
    </source>
</evidence>
<evidence type="ECO:0000256" key="11">
    <source>
        <dbReference type="ARBA" id="ARBA00023136"/>
    </source>
</evidence>
<keyword evidence="6 12" id="KW-0812">Transmembrane</keyword>
<evidence type="ECO:0000256" key="6">
    <source>
        <dbReference type="ARBA" id="ARBA00022692"/>
    </source>
</evidence>
<comment type="subcellular location">
    <subcellularLocation>
        <location evidence="1 12">Mitochondrion membrane</location>
        <topology evidence="1 12">Single-pass membrane protein</topology>
    </subcellularLocation>
</comment>
<evidence type="ECO:0000313" key="14">
    <source>
        <dbReference type="EMBL" id="QYJ56378.1"/>
    </source>
</evidence>
<comment type="subunit">
    <text evidence="3">F-type ATPases have 2 components, CF(1) - the catalytic core - and CF(0) - the membrane proton channel.</text>
</comment>
<evidence type="ECO:0000256" key="7">
    <source>
        <dbReference type="ARBA" id="ARBA00022781"/>
    </source>
</evidence>
<evidence type="ECO:0000256" key="8">
    <source>
        <dbReference type="ARBA" id="ARBA00022989"/>
    </source>
</evidence>
<evidence type="ECO:0000256" key="12">
    <source>
        <dbReference type="RuleBase" id="RU003661"/>
    </source>
</evidence>
<dbReference type="EMBL" id="MZ411548">
    <property type="protein sequence ID" value="QYJ56378.1"/>
    <property type="molecule type" value="Genomic_DNA"/>
</dbReference>
<keyword evidence="4 12" id="KW-0813">Transport</keyword>
<comment type="similarity">
    <text evidence="2 12">Belongs to the ATPase protein 8 family.</text>
</comment>
<feature type="transmembrane region" description="Helical" evidence="13">
    <location>
        <begin position="12"/>
        <end position="33"/>
    </location>
</feature>
<keyword evidence="10 12" id="KW-0496">Mitochondrion</keyword>
<dbReference type="AlphaFoldDB" id="A0A8F9R9E7"/>
<dbReference type="GO" id="GO:0045259">
    <property type="term" value="C:proton-transporting ATP synthase complex"/>
    <property type="evidence" value="ECO:0007669"/>
    <property type="project" value="UniProtKB-KW"/>
</dbReference>
<name>A0A8F9R9E7_9CRUS</name>
<accession>A0A8F9R9E7</accession>
<keyword evidence="11 13" id="KW-0472">Membrane</keyword>
<evidence type="ECO:0000256" key="13">
    <source>
        <dbReference type="SAM" id="Phobius"/>
    </source>
</evidence>
<protein>
    <recommendedName>
        <fullName evidence="12">ATP synthase complex subunit 8</fullName>
    </recommendedName>
</protein>
<sequence length="52" mass="6376">MPQLSPMNWLFIFFMLILSLTFILVTLNYYIYFYNKSSKVVKSCKILKKFLW</sequence>
<evidence type="ECO:0000256" key="10">
    <source>
        <dbReference type="ARBA" id="ARBA00023128"/>
    </source>
</evidence>
<evidence type="ECO:0000256" key="3">
    <source>
        <dbReference type="ARBA" id="ARBA00011291"/>
    </source>
</evidence>
<organism evidence="14">
    <name type="scientific">Sacculina sp. 'Beibu Gulf'</name>
    <dbReference type="NCBI Taxonomy" id="2861897"/>
    <lineage>
        <taxon>Eukaryota</taxon>
        <taxon>Metazoa</taxon>
        <taxon>Ecdysozoa</taxon>
        <taxon>Arthropoda</taxon>
        <taxon>Crustacea</taxon>
        <taxon>Multicrustacea</taxon>
        <taxon>Cirripedia</taxon>
        <taxon>Rhizocephala</taxon>
        <taxon>Sacculinidae</taxon>
        <taxon>Sacculina</taxon>
    </lineage>
</organism>
<dbReference type="GO" id="GO:0015986">
    <property type="term" value="P:proton motive force-driven ATP synthesis"/>
    <property type="evidence" value="ECO:0007669"/>
    <property type="project" value="InterPro"/>
</dbReference>
<evidence type="ECO:0000256" key="9">
    <source>
        <dbReference type="ARBA" id="ARBA00023065"/>
    </source>
</evidence>
<dbReference type="GO" id="GO:0031966">
    <property type="term" value="C:mitochondrial membrane"/>
    <property type="evidence" value="ECO:0007669"/>
    <property type="project" value="UniProtKB-SubCell"/>
</dbReference>
<proteinExistence type="inferred from homology"/>
<dbReference type="Pfam" id="PF00895">
    <property type="entry name" value="ATP-synt_8"/>
    <property type="match status" value="1"/>
</dbReference>
<evidence type="ECO:0000256" key="4">
    <source>
        <dbReference type="ARBA" id="ARBA00022448"/>
    </source>
</evidence>